<sequence>MTHTPDQEPTQSDSDQPAELSPQAREFLERAFDMTRGGDEAKLLMLLQQGLPANLTNENGDSFLILAAYNDHTSLAQTLLNKQADVNWANQRGQTALTCAVFKQNIPLIQLLLNAGADPDAGEQSATQVAQMFGTEEIQNLLAQKK</sequence>
<dbReference type="PROSITE" id="PS50297">
    <property type="entry name" value="ANK_REP_REGION"/>
    <property type="match status" value="2"/>
</dbReference>
<dbReference type="EMBL" id="JBHLUB010000003">
    <property type="protein sequence ID" value="MFC0581301.1"/>
    <property type="molecule type" value="Genomic_DNA"/>
</dbReference>
<feature type="region of interest" description="Disordered" evidence="4">
    <location>
        <begin position="1"/>
        <end position="21"/>
    </location>
</feature>
<dbReference type="InterPro" id="IPR002110">
    <property type="entry name" value="Ankyrin_rpt"/>
</dbReference>
<dbReference type="Gene3D" id="1.25.40.20">
    <property type="entry name" value="Ankyrin repeat-containing domain"/>
    <property type="match status" value="1"/>
</dbReference>
<feature type="repeat" description="ANK" evidence="3">
    <location>
        <begin position="59"/>
        <end position="91"/>
    </location>
</feature>
<dbReference type="PANTHER" id="PTHR24198:SF165">
    <property type="entry name" value="ANKYRIN REPEAT-CONTAINING PROTEIN-RELATED"/>
    <property type="match status" value="1"/>
</dbReference>
<feature type="compositionally biased region" description="Polar residues" evidence="4">
    <location>
        <begin position="1"/>
        <end position="15"/>
    </location>
</feature>
<dbReference type="Proteomes" id="UP001589862">
    <property type="component" value="Unassembled WGS sequence"/>
</dbReference>
<dbReference type="RefSeq" id="WP_377457991.1">
    <property type="nucleotide sequence ID" value="NZ_JBHLUB010000003.1"/>
</dbReference>
<accession>A0ABV6P9I6</accession>
<evidence type="ECO:0000256" key="1">
    <source>
        <dbReference type="ARBA" id="ARBA00022737"/>
    </source>
</evidence>
<dbReference type="PROSITE" id="PS50088">
    <property type="entry name" value="ANK_REPEAT"/>
    <property type="match status" value="2"/>
</dbReference>
<evidence type="ECO:0000313" key="6">
    <source>
        <dbReference type="Proteomes" id="UP001589862"/>
    </source>
</evidence>
<name>A0ABV6P9I6_9MICC</name>
<evidence type="ECO:0000313" key="5">
    <source>
        <dbReference type="EMBL" id="MFC0581301.1"/>
    </source>
</evidence>
<reference evidence="5 6" key="1">
    <citation type="submission" date="2024-09" db="EMBL/GenBank/DDBJ databases">
        <authorList>
            <person name="Sun Q."/>
            <person name="Mori K."/>
        </authorList>
    </citation>
    <scope>NUCLEOTIDE SEQUENCE [LARGE SCALE GENOMIC DNA]</scope>
    <source>
        <strain evidence="5 6">NCAIM B.02604</strain>
    </source>
</reference>
<gene>
    <name evidence="5" type="ORF">ACFFFR_02700</name>
</gene>
<dbReference type="Pfam" id="PF12796">
    <property type="entry name" value="Ank_2"/>
    <property type="match status" value="1"/>
</dbReference>
<dbReference type="SMART" id="SM00248">
    <property type="entry name" value="ANK"/>
    <property type="match status" value="2"/>
</dbReference>
<evidence type="ECO:0000256" key="3">
    <source>
        <dbReference type="PROSITE-ProRule" id="PRU00023"/>
    </source>
</evidence>
<dbReference type="SUPFAM" id="SSF48403">
    <property type="entry name" value="Ankyrin repeat"/>
    <property type="match status" value="1"/>
</dbReference>
<dbReference type="InterPro" id="IPR036770">
    <property type="entry name" value="Ankyrin_rpt-contain_sf"/>
</dbReference>
<keyword evidence="6" id="KW-1185">Reference proteome</keyword>
<evidence type="ECO:0000256" key="4">
    <source>
        <dbReference type="SAM" id="MobiDB-lite"/>
    </source>
</evidence>
<organism evidence="5 6">
    <name type="scientific">Micrococcoides hystricis</name>
    <dbReference type="NCBI Taxonomy" id="1572761"/>
    <lineage>
        <taxon>Bacteria</taxon>
        <taxon>Bacillati</taxon>
        <taxon>Actinomycetota</taxon>
        <taxon>Actinomycetes</taxon>
        <taxon>Micrococcales</taxon>
        <taxon>Micrococcaceae</taxon>
        <taxon>Micrococcoides</taxon>
    </lineage>
</organism>
<feature type="repeat" description="ANK" evidence="3">
    <location>
        <begin position="92"/>
        <end position="124"/>
    </location>
</feature>
<dbReference type="PANTHER" id="PTHR24198">
    <property type="entry name" value="ANKYRIN REPEAT AND PROTEIN KINASE DOMAIN-CONTAINING PROTEIN"/>
    <property type="match status" value="1"/>
</dbReference>
<keyword evidence="1" id="KW-0677">Repeat</keyword>
<protein>
    <submittedName>
        <fullName evidence="5">Ankyrin repeat domain-containing protein</fullName>
    </submittedName>
</protein>
<proteinExistence type="predicted"/>
<comment type="caution">
    <text evidence="5">The sequence shown here is derived from an EMBL/GenBank/DDBJ whole genome shotgun (WGS) entry which is preliminary data.</text>
</comment>
<keyword evidence="2 3" id="KW-0040">ANK repeat</keyword>
<evidence type="ECO:0000256" key="2">
    <source>
        <dbReference type="ARBA" id="ARBA00023043"/>
    </source>
</evidence>